<dbReference type="PANTHER" id="PTHR47992">
    <property type="entry name" value="PROTEIN PHOSPHATASE"/>
    <property type="match status" value="1"/>
</dbReference>
<evidence type="ECO:0000256" key="6">
    <source>
        <dbReference type="ARBA" id="ARBA00022842"/>
    </source>
</evidence>
<evidence type="ECO:0000256" key="5">
    <source>
        <dbReference type="ARBA" id="ARBA00022801"/>
    </source>
</evidence>
<dbReference type="InterPro" id="IPR015655">
    <property type="entry name" value="PP2C"/>
</dbReference>
<evidence type="ECO:0000259" key="11">
    <source>
        <dbReference type="PROSITE" id="PS51746"/>
    </source>
</evidence>
<evidence type="ECO:0000256" key="10">
    <source>
        <dbReference type="SAM" id="MobiDB-lite"/>
    </source>
</evidence>
<comment type="caution">
    <text evidence="12">The sequence shown here is derived from an EMBL/GenBank/DDBJ whole genome shotgun (WGS) entry which is preliminary data.</text>
</comment>
<comment type="similarity">
    <text evidence="9">Belongs to the PP2C family.</text>
</comment>
<sequence length="230" mass="26130">LSPCWKPSVEDDRDNSRNRGGDPSERVEGLLWYKDSGHHVNGEFSIAAVQANNILEDQSQLESGPIRSIESGPHGTFVGIYDGHAGPEAGAEPLEGQCRQWPQLRFLQLKKLRKRSKDMQLSAEHNANQESVPEELHSLHPDDPQIVVLKNKVWRVKGKIKVSRSIGDAYLKKIEFNREPLWPKFRQPEPFKKPILVAEPSILVQKLHPKDQFLIFASDGLWEHLSNQEA</sequence>
<dbReference type="EC" id="3.1.3.16" evidence="3"/>
<evidence type="ECO:0000313" key="12">
    <source>
        <dbReference type="EMBL" id="CAA2990852.1"/>
    </source>
</evidence>
<evidence type="ECO:0000256" key="8">
    <source>
        <dbReference type="ARBA" id="ARBA00023211"/>
    </source>
</evidence>
<evidence type="ECO:0000313" key="13">
    <source>
        <dbReference type="Proteomes" id="UP000594638"/>
    </source>
</evidence>
<dbReference type="CDD" id="cd00143">
    <property type="entry name" value="PP2Cc"/>
    <property type="match status" value="1"/>
</dbReference>
<dbReference type="Gene3D" id="3.60.40.10">
    <property type="entry name" value="PPM-type phosphatase domain"/>
    <property type="match status" value="1"/>
</dbReference>
<keyword evidence="13" id="KW-1185">Reference proteome</keyword>
<gene>
    <name evidence="12" type="ORF">OLEA9_A042161</name>
</gene>
<comment type="cofactor">
    <cofactor evidence="2">
        <name>Mg(2+)</name>
        <dbReference type="ChEBI" id="CHEBI:18420"/>
    </cofactor>
</comment>
<dbReference type="InterPro" id="IPR036457">
    <property type="entry name" value="PPM-type-like_dom_sf"/>
</dbReference>
<dbReference type="GO" id="GO:0046872">
    <property type="term" value="F:metal ion binding"/>
    <property type="evidence" value="ECO:0007669"/>
    <property type="project" value="UniProtKB-KW"/>
</dbReference>
<keyword evidence="7 9" id="KW-0904">Protein phosphatase</keyword>
<keyword evidence="8" id="KW-0464">Manganese</keyword>
<evidence type="ECO:0000256" key="1">
    <source>
        <dbReference type="ARBA" id="ARBA00001936"/>
    </source>
</evidence>
<keyword evidence="6" id="KW-0460">Magnesium</keyword>
<evidence type="ECO:0000256" key="9">
    <source>
        <dbReference type="RuleBase" id="RU003465"/>
    </source>
</evidence>
<keyword evidence="4" id="KW-0479">Metal-binding</keyword>
<dbReference type="PROSITE" id="PS01032">
    <property type="entry name" value="PPM_1"/>
    <property type="match status" value="1"/>
</dbReference>
<feature type="non-terminal residue" evidence="12">
    <location>
        <position position="1"/>
    </location>
</feature>
<comment type="cofactor">
    <cofactor evidence="1">
        <name>Mn(2+)</name>
        <dbReference type="ChEBI" id="CHEBI:29035"/>
    </cofactor>
</comment>
<keyword evidence="5 9" id="KW-0378">Hydrolase</keyword>
<dbReference type="OrthoDB" id="420076at2759"/>
<reference evidence="12 13" key="1">
    <citation type="submission" date="2019-12" db="EMBL/GenBank/DDBJ databases">
        <authorList>
            <person name="Alioto T."/>
            <person name="Alioto T."/>
            <person name="Gomez Garrido J."/>
        </authorList>
    </citation>
    <scope>NUCLEOTIDE SEQUENCE [LARGE SCALE GENOMIC DNA]</scope>
</reference>
<feature type="compositionally biased region" description="Basic and acidic residues" evidence="10">
    <location>
        <begin position="8"/>
        <end position="26"/>
    </location>
</feature>
<evidence type="ECO:0000256" key="2">
    <source>
        <dbReference type="ARBA" id="ARBA00001946"/>
    </source>
</evidence>
<dbReference type="Proteomes" id="UP000594638">
    <property type="component" value="Unassembled WGS sequence"/>
</dbReference>
<dbReference type="EMBL" id="CACTIH010004433">
    <property type="protein sequence ID" value="CAA2990852.1"/>
    <property type="molecule type" value="Genomic_DNA"/>
</dbReference>
<evidence type="ECO:0000256" key="3">
    <source>
        <dbReference type="ARBA" id="ARBA00013081"/>
    </source>
</evidence>
<dbReference type="Pfam" id="PF00481">
    <property type="entry name" value="PP2C"/>
    <property type="match status" value="1"/>
</dbReference>
<dbReference type="InterPro" id="IPR000222">
    <property type="entry name" value="PP2C_BS"/>
</dbReference>
<evidence type="ECO:0000256" key="4">
    <source>
        <dbReference type="ARBA" id="ARBA00022723"/>
    </source>
</evidence>
<feature type="non-terminal residue" evidence="12">
    <location>
        <position position="230"/>
    </location>
</feature>
<dbReference type="InterPro" id="IPR001932">
    <property type="entry name" value="PPM-type_phosphatase-like_dom"/>
</dbReference>
<feature type="region of interest" description="Disordered" evidence="10">
    <location>
        <begin position="1"/>
        <end position="26"/>
    </location>
</feature>
<dbReference type="AlphaFoldDB" id="A0A8S0SFQ5"/>
<name>A0A8S0SFQ5_OLEEU</name>
<accession>A0A8S0SFQ5</accession>
<protein>
    <recommendedName>
        <fullName evidence="3">protein-serine/threonine phosphatase</fullName>
        <ecNumber evidence="3">3.1.3.16</ecNumber>
    </recommendedName>
</protein>
<dbReference type="SUPFAM" id="SSF81606">
    <property type="entry name" value="PP2C-like"/>
    <property type="match status" value="1"/>
</dbReference>
<dbReference type="SMART" id="SM00332">
    <property type="entry name" value="PP2Cc"/>
    <property type="match status" value="1"/>
</dbReference>
<proteinExistence type="inferred from homology"/>
<feature type="domain" description="PPM-type phosphatase" evidence="11">
    <location>
        <begin position="1"/>
        <end position="230"/>
    </location>
</feature>
<dbReference type="GO" id="GO:0004722">
    <property type="term" value="F:protein serine/threonine phosphatase activity"/>
    <property type="evidence" value="ECO:0007669"/>
    <property type="project" value="UniProtKB-EC"/>
</dbReference>
<dbReference type="PROSITE" id="PS51746">
    <property type="entry name" value="PPM_2"/>
    <property type="match status" value="1"/>
</dbReference>
<evidence type="ECO:0000256" key="7">
    <source>
        <dbReference type="ARBA" id="ARBA00022912"/>
    </source>
</evidence>
<organism evidence="12 13">
    <name type="scientific">Olea europaea subsp. europaea</name>
    <dbReference type="NCBI Taxonomy" id="158383"/>
    <lineage>
        <taxon>Eukaryota</taxon>
        <taxon>Viridiplantae</taxon>
        <taxon>Streptophyta</taxon>
        <taxon>Embryophyta</taxon>
        <taxon>Tracheophyta</taxon>
        <taxon>Spermatophyta</taxon>
        <taxon>Magnoliopsida</taxon>
        <taxon>eudicotyledons</taxon>
        <taxon>Gunneridae</taxon>
        <taxon>Pentapetalae</taxon>
        <taxon>asterids</taxon>
        <taxon>lamiids</taxon>
        <taxon>Lamiales</taxon>
        <taxon>Oleaceae</taxon>
        <taxon>Oleeae</taxon>
        <taxon>Olea</taxon>
    </lineage>
</organism>